<dbReference type="Proteomes" id="UP000664385">
    <property type="component" value="Unassembled WGS sequence"/>
</dbReference>
<dbReference type="EMBL" id="JAEMWU010000001">
    <property type="protein sequence ID" value="MBN8205984.1"/>
    <property type="molecule type" value="Genomic_DNA"/>
</dbReference>
<proteinExistence type="predicted"/>
<evidence type="ECO:0000256" key="1">
    <source>
        <dbReference type="SAM" id="SignalP"/>
    </source>
</evidence>
<dbReference type="InterPro" id="IPR021903">
    <property type="entry name" value="DUF3515"/>
</dbReference>
<protein>
    <submittedName>
        <fullName evidence="2">DUF3515 family protein</fullName>
    </submittedName>
</protein>
<name>A0A939DX29_9MICO</name>
<dbReference type="Pfam" id="PF12028">
    <property type="entry name" value="DUF3515"/>
    <property type="match status" value="1"/>
</dbReference>
<sequence>MLRRLALVAGAFSLLTLTACSSTVALEPAKDANNPLCAEVTVRLPDAVSGEDRRWTDAQATGAYGDPASVFVSCGVTVPGPTSELQCITLEGIDWLVDESQAPMMRMTTYGRNPAVQVFVDTEVVSANDALSNAGIVSGVRMIPATSACTEPNELPE</sequence>
<feature type="chain" id="PRO_5039146108" evidence="1">
    <location>
        <begin position="22"/>
        <end position="157"/>
    </location>
</feature>
<dbReference type="RefSeq" id="WP_206823724.1">
    <property type="nucleotide sequence ID" value="NZ_CP063379.1"/>
</dbReference>
<comment type="caution">
    <text evidence="2">The sequence shown here is derived from an EMBL/GenBank/DDBJ whole genome shotgun (WGS) entry which is preliminary data.</text>
</comment>
<reference evidence="2" key="1">
    <citation type="submission" date="2020-12" db="EMBL/GenBank/DDBJ databases">
        <title>PHA producing bacteria isolated from mangrove.</title>
        <authorList>
            <person name="Zheng W."/>
            <person name="Yu S."/>
            <person name="Huang Y."/>
        </authorList>
    </citation>
    <scope>NUCLEOTIDE SEQUENCE</scope>
    <source>
        <strain evidence="2">GN8-5</strain>
    </source>
</reference>
<evidence type="ECO:0000313" key="3">
    <source>
        <dbReference type="Proteomes" id="UP000664385"/>
    </source>
</evidence>
<accession>A0A939DX29</accession>
<feature type="signal peptide" evidence="1">
    <location>
        <begin position="1"/>
        <end position="21"/>
    </location>
</feature>
<dbReference type="PROSITE" id="PS51257">
    <property type="entry name" value="PROKAR_LIPOPROTEIN"/>
    <property type="match status" value="1"/>
</dbReference>
<evidence type="ECO:0000313" key="2">
    <source>
        <dbReference type="EMBL" id="MBN8205984.1"/>
    </source>
</evidence>
<gene>
    <name evidence="2" type="ORF">JF543_08420</name>
</gene>
<keyword evidence="1" id="KW-0732">Signal</keyword>
<dbReference type="AlphaFoldDB" id="A0A939DX29"/>
<organism evidence="2 3">
    <name type="scientific">Microbacterium esteraromaticum</name>
    <dbReference type="NCBI Taxonomy" id="57043"/>
    <lineage>
        <taxon>Bacteria</taxon>
        <taxon>Bacillati</taxon>
        <taxon>Actinomycetota</taxon>
        <taxon>Actinomycetes</taxon>
        <taxon>Micrococcales</taxon>
        <taxon>Microbacteriaceae</taxon>
        <taxon>Microbacterium</taxon>
    </lineage>
</organism>